<gene>
    <name evidence="9" type="primary">macB_10</name>
    <name evidence="9" type="ORF">BcellWH2_05167</name>
</gene>
<feature type="transmembrane region" description="Helical" evidence="6">
    <location>
        <begin position="385"/>
        <end position="412"/>
    </location>
</feature>
<dbReference type="Proteomes" id="UP000061809">
    <property type="component" value="Chromosome"/>
</dbReference>
<evidence type="ECO:0000313" key="9">
    <source>
        <dbReference type="EMBL" id="ALJ62375.1"/>
    </source>
</evidence>
<keyword evidence="3 6" id="KW-0812">Transmembrane</keyword>
<feature type="transmembrane region" description="Helical" evidence="6">
    <location>
        <begin position="285"/>
        <end position="304"/>
    </location>
</feature>
<dbReference type="GO" id="GO:0005886">
    <property type="term" value="C:plasma membrane"/>
    <property type="evidence" value="ECO:0007669"/>
    <property type="project" value="UniProtKB-SubCell"/>
</dbReference>
<feature type="domain" description="MacB-like periplasmic core" evidence="8">
    <location>
        <begin position="19"/>
        <end position="243"/>
    </location>
</feature>
<dbReference type="PATRIC" id="fig|246787.4.peg.5337"/>
<feature type="domain" description="ABC3 transporter permease C-terminal" evidence="7">
    <location>
        <begin position="290"/>
        <end position="417"/>
    </location>
</feature>
<dbReference type="GO" id="GO:0016787">
    <property type="term" value="F:hydrolase activity"/>
    <property type="evidence" value="ECO:0007669"/>
    <property type="project" value="UniProtKB-KW"/>
</dbReference>
<sequence length="425" mass="47044">MMQTIRQAFTILRQNPLLSTISILGTAFAITMIMAIVITWQTKYADLEPEVNRSRCLYFSAMHMQGKENKDRNNYSTPSAAFMKECIQPIPEVEACTAFTTADVALVSLADGNNRLKVDAMNTDPEFWKVFSMQFLGGRALTEADRGGDMRSIVICASVARKLFGTTEAIGQQILLNRELSRIIGVVKDVSVTAKDAYAQVWGLYHTDELKVTGWWSYLGGKTIAVLARTPDDFPAIRQGVEKRVKDVNAGLEEMQMDIMEQPDNIVAHVNHVWANVGPDLPMLYLQYGIALFIILLVPSLNLCGLSNSRMQQRVSELGVRKAFGATGSTLIRQILNENLVLTLIGGAVGLVFSYLAVYVMRTWLFTNSQNIGTAGDFSLSMDALFSPMVFVLAFVFCLVINLLSAGLPAWLATRRTIVDSLNDK</sequence>
<dbReference type="KEGG" id="bcel:BcellWH2_05167"/>
<dbReference type="PANTHER" id="PTHR30572:SF18">
    <property type="entry name" value="ABC-TYPE MACROLIDE FAMILY EXPORT SYSTEM PERMEASE COMPONENT 2"/>
    <property type="match status" value="1"/>
</dbReference>
<evidence type="ECO:0000256" key="2">
    <source>
        <dbReference type="ARBA" id="ARBA00022475"/>
    </source>
</evidence>
<dbReference type="Pfam" id="PF02687">
    <property type="entry name" value="FtsX"/>
    <property type="match status" value="1"/>
</dbReference>
<comment type="subcellular location">
    <subcellularLocation>
        <location evidence="1">Cell membrane</location>
        <topology evidence="1">Multi-pass membrane protein</topology>
    </subcellularLocation>
</comment>
<keyword evidence="5 6" id="KW-0472">Membrane</keyword>
<accession>A0A0P0GD88</accession>
<evidence type="ECO:0000256" key="3">
    <source>
        <dbReference type="ARBA" id="ARBA00022692"/>
    </source>
</evidence>
<dbReference type="InterPro" id="IPR003838">
    <property type="entry name" value="ABC3_permease_C"/>
</dbReference>
<dbReference type="GO" id="GO:0005524">
    <property type="term" value="F:ATP binding"/>
    <property type="evidence" value="ECO:0007669"/>
    <property type="project" value="UniProtKB-KW"/>
</dbReference>
<proteinExistence type="predicted"/>
<name>A0A0P0GD88_9BACE</name>
<dbReference type="AlphaFoldDB" id="A0A0P0GD88"/>
<dbReference type="PANTHER" id="PTHR30572">
    <property type="entry name" value="MEMBRANE COMPONENT OF TRANSPORTER-RELATED"/>
    <property type="match status" value="1"/>
</dbReference>
<feature type="transmembrane region" description="Helical" evidence="6">
    <location>
        <begin position="340"/>
        <end position="365"/>
    </location>
</feature>
<dbReference type="STRING" id="246787.BcellWH2_05167"/>
<feature type="transmembrane region" description="Helical" evidence="6">
    <location>
        <begin position="21"/>
        <end position="40"/>
    </location>
</feature>
<evidence type="ECO:0000256" key="4">
    <source>
        <dbReference type="ARBA" id="ARBA00022989"/>
    </source>
</evidence>
<keyword evidence="9" id="KW-0547">Nucleotide-binding</keyword>
<evidence type="ECO:0000256" key="6">
    <source>
        <dbReference type="SAM" id="Phobius"/>
    </source>
</evidence>
<protein>
    <submittedName>
        <fullName evidence="9">Macrolide export ATP-binding/permease protein MacB</fullName>
        <ecNumber evidence="9">3.6.3.-</ecNumber>
    </submittedName>
</protein>
<reference evidence="9 10" key="1">
    <citation type="journal article" date="2015" name="Science">
        <title>Genetic determinants of in vivo fitness and diet responsiveness in multiple human gut Bacteroides.</title>
        <authorList>
            <person name="Wu M."/>
            <person name="McNulty N.P."/>
            <person name="Rodionov D.A."/>
            <person name="Khoroshkin M.S."/>
            <person name="Griffin N.W."/>
            <person name="Cheng J."/>
            <person name="Latreille P."/>
            <person name="Kerstetter R.A."/>
            <person name="Terrapon N."/>
            <person name="Henrissat B."/>
            <person name="Osterman A.L."/>
            <person name="Gordon J.I."/>
        </authorList>
    </citation>
    <scope>NUCLEOTIDE SEQUENCE [LARGE SCALE GENOMIC DNA]</scope>
    <source>
        <strain evidence="9 10">WH2</strain>
    </source>
</reference>
<evidence type="ECO:0000256" key="5">
    <source>
        <dbReference type="ARBA" id="ARBA00023136"/>
    </source>
</evidence>
<keyword evidence="9" id="KW-0378">Hydrolase</keyword>
<keyword evidence="2" id="KW-1003">Cell membrane</keyword>
<keyword evidence="9" id="KW-0067">ATP-binding</keyword>
<keyword evidence="4 6" id="KW-1133">Transmembrane helix</keyword>
<evidence type="ECO:0000259" key="8">
    <source>
        <dbReference type="Pfam" id="PF12704"/>
    </source>
</evidence>
<dbReference type="EMBL" id="CP012801">
    <property type="protein sequence ID" value="ALJ62375.1"/>
    <property type="molecule type" value="Genomic_DNA"/>
</dbReference>
<dbReference type="GO" id="GO:0022857">
    <property type="term" value="F:transmembrane transporter activity"/>
    <property type="evidence" value="ECO:0007669"/>
    <property type="project" value="TreeGrafter"/>
</dbReference>
<dbReference type="EC" id="3.6.3.-" evidence="9"/>
<dbReference type="eggNOG" id="COG0577">
    <property type="taxonomic scope" value="Bacteria"/>
</dbReference>
<dbReference type="InterPro" id="IPR025857">
    <property type="entry name" value="MacB_PCD"/>
</dbReference>
<evidence type="ECO:0000256" key="1">
    <source>
        <dbReference type="ARBA" id="ARBA00004651"/>
    </source>
</evidence>
<evidence type="ECO:0000313" key="10">
    <source>
        <dbReference type="Proteomes" id="UP000061809"/>
    </source>
</evidence>
<evidence type="ECO:0000259" key="7">
    <source>
        <dbReference type="Pfam" id="PF02687"/>
    </source>
</evidence>
<organism evidence="9 10">
    <name type="scientific">Bacteroides cellulosilyticus</name>
    <dbReference type="NCBI Taxonomy" id="246787"/>
    <lineage>
        <taxon>Bacteria</taxon>
        <taxon>Pseudomonadati</taxon>
        <taxon>Bacteroidota</taxon>
        <taxon>Bacteroidia</taxon>
        <taxon>Bacteroidales</taxon>
        <taxon>Bacteroidaceae</taxon>
        <taxon>Bacteroides</taxon>
    </lineage>
</organism>
<dbReference type="InterPro" id="IPR050250">
    <property type="entry name" value="Macrolide_Exporter_MacB"/>
</dbReference>
<dbReference type="Pfam" id="PF12704">
    <property type="entry name" value="MacB_PCD"/>
    <property type="match status" value="1"/>
</dbReference>